<dbReference type="STRING" id="691883.A0A058ZAQ6"/>
<dbReference type="OrthoDB" id="188035at2759"/>
<name>A0A058ZAQ6_FONAL</name>
<feature type="transmembrane region" description="Helical" evidence="2">
    <location>
        <begin position="174"/>
        <end position="192"/>
    </location>
</feature>
<dbReference type="PANTHER" id="PTHR18640">
    <property type="entry name" value="SOLUTE CARRIER FAMILY 10 MEMBER 7"/>
    <property type="match status" value="1"/>
</dbReference>
<proteinExistence type="predicted"/>
<sequence length="569" mass="60237">MSADPLDPTLDRNPFGAHRIQAVPLARSQADGSLPDLPAVSFVDPAAVGDSRLHTTAESSPASAFGVGGLSPISLKPEHPPSGLKMEDDMDALADARAGHYEDHDAILRDSDDEDGEGDESPDTSPATPGPLGACWAGFTGSLSSAWNTVFQALPPWGQRFVTGALKIADQQSFAIMMVVVALAAYVAPSIGKKGGPLLPEYTVSYGSMMIIFFLTGLDLNSGALVRSLSNIKLQASMMGLTFVVLPLVGWVFVEALLKPMGGFFPQDIIVGFLVLVSLPSTVSSNSILTDAAAGDTAAAVTASVISNTFGVVLSPLIVLLMIQTSSSVGILGVYLKLGLTVILPLLVGQVCQRPWAAGWVGPLRRWVPFGTVRQAMVLLFLYCTFCDTFAAPESPLSAPVFWAVLGLVMLLYTILCIVCWVLVAVPPLRFTRPERVAAFMVASQKTMVVGMPMISSMYADSPDFNVGVVALPVLLFHPLQLLICGFLVPTMKLWVERDAARNSAAGADSTSAAGQLDNDEHLIDASDPNAIPLQTLEHGGAGHSVAIQMSDFALDYLEEDTSDDLLHI</sequence>
<feature type="compositionally biased region" description="Acidic residues" evidence="1">
    <location>
        <begin position="111"/>
        <end position="122"/>
    </location>
</feature>
<dbReference type="RefSeq" id="XP_009494623.1">
    <property type="nucleotide sequence ID" value="XM_009496348.1"/>
</dbReference>
<accession>A0A058ZAQ6</accession>
<evidence type="ECO:0000313" key="4">
    <source>
        <dbReference type="Proteomes" id="UP000030693"/>
    </source>
</evidence>
<protein>
    <recommendedName>
        <fullName evidence="5">Sodium/bile acid cotransporter 7</fullName>
    </recommendedName>
</protein>
<feature type="transmembrane region" description="Helical" evidence="2">
    <location>
        <begin position="465"/>
        <end position="489"/>
    </location>
</feature>
<feature type="transmembrane region" description="Helical" evidence="2">
    <location>
        <begin position="329"/>
        <end position="352"/>
    </location>
</feature>
<dbReference type="Gene3D" id="1.20.1530.20">
    <property type="match status" value="1"/>
</dbReference>
<dbReference type="InterPro" id="IPR016833">
    <property type="entry name" value="Put_Na-Bile_cotransptr"/>
</dbReference>
<keyword evidence="2" id="KW-0472">Membrane</keyword>
<feature type="region of interest" description="Disordered" evidence="1">
    <location>
        <begin position="108"/>
        <end position="131"/>
    </location>
</feature>
<dbReference type="GO" id="GO:0005886">
    <property type="term" value="C:plasma membrane"/>
    <property type="evidence" value="ECO:0007669"/>
    <property type="project" value="TreeGrafter"/>
</dbReference>
<dbReference type="PANTHER" id="PTHR18640:SF5">
    <property type="entry name" value="SODIUM_BILE ACID COTRANSPORTER 7"/>
    <property type="match status" value="1"/>
</dbReference>
<feature type="transmembrane region" description="Helical" evidence="2">
    <location>
        <begin position="301"/>
        <end position="323"/>
    </location>
</feature>
<evidence type="ECO:0000256" key="2">
    <source>
        <dbReference type="SAM" id="Phobius"/>
    </source>
</evidence>
<feature type="transmembrane region" description="Helical" evidence="2">
    <location>
        <begin position="373"/>
        <end position="391"/>
    </location>
</feature>
<keyword evidence="2" id="KW-1133">Transmembrane helix</keyword>
<feature type="region of interest" description="Disordered" evidence="1">
    <location>
        <begin position="53"/>
        <end position="87"/>
    </location>
</feature>
<dbReference type="GeneID" id="20527169"/>
<evidence type="ECO:0000313" key="3">
    <source>
        <dbReference type="EMBL" id="KCV71500.1"/>
    </source>
</evidence>
<evidence type="ECO:0008006" key="5">
    <source>
        <dbReference type="Google" id="ProtNLM"/>
    </source>
</evidence>
<organism evidence="3">
    <name type="scientific">Fonticula alba</name>
    <name type="common">Slime mold</name>
    <dbReference type="NCBI Taxonomy" id="691883"/>
    <lineage>
        <taxon>Eukaryota</taxon>
        <taxon>Rotosphaerida</taxon>
        <taxon>Fonticulaceae</taxon>
        <taxon>Fonticula</taxon>
    </lineage>
</organism>
<dbReference type="InterPro" id="IPR038770">
    <property type="entry name" value="Na+/solute_symporter_sf"/>
</dbReference>
<dbReference type="EMBL" id="KB932203">
    <property type="protein sequence ID" value="KCV71500.1"/>
    <property type="molecule type" value="Genomic_DNA"/>
</dbReference>
<dbReference type="eggNOG" id="KOG4821">
    <property type="taxonomic scope" value="Eukaryota"/>
</dbReference>
<dbReference type="Proteomes" id="UP000030693">
    <property type="component" value="Unassembled WGS sequence"/>
</dbReference>
<gene>
    <name evidence="3" type="ORF">H696_02444</name>
</gene>
<feature type="transmembrane region" description="Helical" evidence="2">
    <location>
        <begin position="438"/>
        <end position="459"/>
    </location>
</feature>
<feature type="transmembrane region" description="Helical" evidence="2">
    <location>
        <begin position="403"/>
        <end position="426"/>
    </location>
</feature>
<reference evidence="3" key="1">
    <citation type="submission" date="2013-04" db="EMBL/GenBank/DDBJ databases">
        <title>The Genome Sequence of Fonticula alba ATCC 38817.</title>
        <authorList>
            <consortium name="The Broad Institute Genomics Platform"/>
            <person name="Russ C."/>
            <person name="Cuomo C."/>
            <person name="Burger G."/>
            <person name="Gray M.W."/>
            <person name="Holland P.W.H."/>
            <person name="King N."/>
            <person name="Lang F.B.F."/>
            <person name="Roger A.J."/>
            <person name="Ruiz-Trillo I."/>
            <person name="Brown M."/>
            <person name="Walker B."/>
            <person name="Young S."/>
            <person name="Zeng Q."/>
            <person name="Gargeya S."/>
            <person name="Fitzgerald M."/>
            <person name="Haas B."/>
            <person name="Abouelleil A."/>
            <person name="Allen A.W."/>
            <person name="Alvarado L."/>
            <person name="Arachchi H.M."/>
            <person name="Berlin A.M."/>
            <person name="Chapman S.B."/>
            <person name="Gainer-Dewar J."/>
            <person name="Goldberg J."/>
            <person name="Griggs A."/>
            <person name="Gujja S."/>
            <person name="Hansen M."/>
            <person name="Howarth C."/>
            <person name="Imamovic A."/>
            <person name="Ireland A."/>
            <person name="Larimer J."/>
            <person name="McCowan C."/>
            <person name="Murphy C."/>
            <person name="Pearson M."/>
            <person name="Poon T.W."/>
            <person name="Priest M."/>
            <person name="Roberts A."/>
            <person name="Saif S."/>
            <person name="Shea T."/>
            <person name="Sisk P."/>
            <person name="Sykes S."/>
            <person name="Wortman J."/>
            <person name="Nusbaum C."/>
            <person name="Birren B."/>
        </authorList>
    </citation>
    <scope>NUCLEOTIDE SEQUENCE [LARGE SCALE GENOMIC DNA]</scope>
    <source>
        <strain evidence="3">ATCC 38817</strain>
    </source>
</reference>
<keyword evidence="2" id="KW-0812">Transmembrane</keyword>
<feature type="transmembrane region" description="Helical" evidence="2">
    <location>
        <begin position="238"/>
        <end position="257"/>
    </location>
</feature>
<feature type="transmembrane region" description="Helical" evidence="2">
    <location>
        <begin position="269"/>
        <end position="289"/>
    </location>
</feature>
<evidence type="ECO:0000256" key="1">
    <source>
        <dbReference type="SAM" id="MobiDB-lite"/>
    </source>
</evidence>
<keyword evidence="4" id="KW-1185">Reference proteome</keyword>
<feature type="transmembrane region" description="Helical" evidence="2">
    <location>
        <begin position="204"/>
        <end position="226"/>
    </location>
</feature>
<dbReference type="Pfam" id="PF13593">
    <property type="entry name" value="SBF_like"/>
    <property type="match status" value="1"/>
</dbReference>
<dbReference type="AlphaFoldDB" id="A0A058ZAQ6"/>